<dbReference type="AlphaFoldDB" id="A0A6L9XTB6"/>
<dbReference type="Proteomes" id="UP000474967">
    <property type="component" value="Unassembled WGS sequence"/>
</dbReference>
<gene>
    <name evidence="1" type="ORF">G3T36_02090</name>
</gene>
<comment type="caution">
    <text evidence="1">The sequence shown here is derived from an EMBL/GenBank/DDBJ whole genome shotgun (WGS) entry which is preliminary data.</text>
</comment>
<keyword evidence="2" id="KW-1185">Reference proteome</keyword>
<evidence type="ECO:0000313" key="1">
    <source>
        <dbReference type="EMBL" id="NEN04651.1"/>
    </source>
</evidence>
<dbReference type="EMBL" id="JAAGWY010000001">
    <property type="protein sequence ID" value="NEN04651.1"/>
    <property type="molecule type" value="Genomic_DNA"/>
</dbReference>
<sequence>MLRSTERIQRLTNEARRKRDVVRQLNNALGVTLVAALTGVPRDQPNEWVGSEWPSLAPEVWIRAQFANHVWIALEAAEGREVARRWFIGANPLLDERAPVLAIREDRHAEVRRAVEAFIDGDVDE</sequence>
<protein>
    <recommendedName>
        <fullName evidence="3">DUF2384 domain-containing protein</fullName>
    </recommendedName>
</protein>
<evidence type="ECO:0008006" key="3">
    <source>
        <dbReference type="Google" id="ProtNLM"/>
    </source>
</evidence>
<name>A0A6L9XTB6_9MICO</name>
<proteinExistence type="predicted"/>
<organism evidence="1 2">
    <name type="scientific">Leifsonia tongyongensis</name>
    <dbReference type="NCBI Taxonomy" id="1268043"/>
    <lineage>
        <taxon>Bacteria</taxon>
        <taxon>Bacillati</taxon>
        <taxon>Actinomycetota</taxon>
        <taxon>Actinomycetes</taxon>
        <taxon>Micrococcales</taxon>
        <taxon>Microbacteriaceae</taxon>
        <taxon>Leifsonia</taxon>
    </lineage>
</organism>
<accession>A0A6L9XTB6</accession>
<reference evidence="1 2" key="1">
    <citation type="journal article" date="2014" name="J. Microbiol.">
        <title>Diaminobutyricibacter tongyongensis gen. nov., sp. nov. and Homoserinibacter gongjuensis gen. nov., sp. nov. belong to the family Microbacteriaceae.</title>
        <authorList>
            <person name="Kim S.J."/>
            <person name="Ahn J.H."/>
            <person name="Weon H.Y."/>
            <person name="Hamada M."/>
            <person name="Suzuki K."/>
            <person name="Kwon S.W."/>
        </authorList>
    </citation>
    <scope>NUCLEOTIDE SEQUENCE [LARGE SCALE GENOMIC DNA]</scope>
    <source>
        <strain evidence="1 2">NBRC 108724</strain>
    </source>
</reference>
<evidence type="ECO:0000313" key="2">
    <source>
        <dbReference type="Proteomes" id="UP000474967"/>
    </source>
</evidence>